<accession>A0AAV2JAG6</accession>
<evidence type="ECO:0000259" key="3">
    <source>
        <dbReference type="Pfam" id="PF21109"/>
    </source>
</evidence>
<dbReference type="AlphaFoldDB" id="A0AAV2JAG6"/>
<proteinExistence type="predicted"/>
<dbReference type="Pfam" id="PF21109">
    <property type="entry name" value="Stonustoxin_helical"/>
    <property type="match status" value="1"/>
</dbReference>
<evidence type="ECO:0000259" key="2">
    <source>
        <dbReference type="Pfam" id="PF18078"/>
    </source>
</evidence>
<protein>
    <submittedName>
        <fullName evidence="4">Uncharacterized protein</fullName>
    </submittedName>
</protein>
<feature type="region of interest" description="Disordered" evidence="1">
    <location>
        <begin position="111"/>
        <end position="134"/>
    </location>
</feature>
<evidence type="ECO:0000256" key="1">
    <source>
        <dbReference type="SAM" id="MobiDB-lite"/>
    </source>
</evidence>
<organism evidence="4 5">
    <name type="scientific">Knipowitschia caucasica</name>
    <name type="common">Caucasian dwarf goby</name>
    <name type="synonym">Pomatoschistus caucasicus</name>
    <dbReference type="NCBI Taxonomy" id="637954"/>
    <lineage>
        <taxon>Eukaryota</taxon>
        <taxon>Metazoa</taxon>
        <taxon>Chordata</taxon>
        <taxon>Craniata</taxon>
        <taxon>Vertebrata</taxon>
        <taxon>Euteleostomi</taxon>
        <taxon>Actinopterygii</taxon>
        <taxon>Neopterygii</taxon>
        <taxon>Teleostei</taxon>
        <taxon>Neoteleostei</taxon>
        <taxon>Acanthomorphata</taxon>
        <taxon>Gobiaria</taxon>
        <taxon>Gobiiformes</taxon>
        <taxon>Gobioidei</taxon>
        <taxon>Gobiidae</taxon>
        <taxon>Gobiinae</taxon>
        <taxon>Knipowitschia</taxon>
    </lineage>
</organism>
<keyword evidence="5" id="KW-1185">Reference proteome</keyword>
<dbReference type="InterPro" id="IPR048997">
    <property type="entry name" value="Stonustoxin-like_helical"/>
</dbReference>
<gene>
    <name evidence="4" type="ORF">KC01_LOCUS4766</name>
</gene>
<sequence length="536" mass="61694">MLYDARRDQLIEGSSLWSPTHLQTLTHTSPHPYSRAIITESDSTQEKTFRLEMDASLKASVMAGFVEGSGSARYLYEKKSFKSQSRVTLHYKATTHLKQLGLRAEDMQELQGRIQERKAREEKEEREAREERGDRGDMIDYQMLDMATHVVTAIEYGANTFFLFDSQLLQASEVTEFTMKVRVVVHLLFWSVNFNYETSLTEEQKSIVKNLTVKFNSDFLLENVPSTVLEALEMYKQLTQLLGEKWENAVPVRVWMLPLGAVVKSEQTTRAIRSPLKDMSVGLVLEAENTLEELSDVQLRCKDSLASRAVGKFPQLQHKLLTFHKLCQHYWAELQREMAEMCPAIREGTLDESALREVFKKRDSSAFSQDKLTQWLQDKEREINVIDSILDILAPEPPQDEKVFLKSKSDYHRAKKEDSKGTVLSTQSEVDQLVLAPGDDVRVGYIFTSVQSSDPQLEEMEKNLNMLKRREQYEPQSRETGAEKQWFYRDDVFTDMRCKAKALTQTPTFAFVAAKHNDSEIGAMQVKYRNGVLFSE</sequence>
<dbReference type="InterPro" id="IPR052090">
    <property type="entry name" value="Cytolytic_pore-forming_toxin"/>
</dbReference>
<feature type="domain" description="SNTX thioredoxin-like" evidence="2">
    <location>
        <begin position="422"/>
        <end position="535"/>
    </location>
</feature>
<dbReference type="PANTHER" id="PTHR31594">
    <property type="entry name" value="AIG1-TYPE G DOMAIN-CONTAINING PROTEIN"/>
    <property type="match status" value="1"/>
</dbReference>
<feature type="compositionally biased region" description="Basic and acidic residues" evidence="1">
    <location>
        <begin position="114"/>
        <end position="134"/>
    </location>
</feature>
<reference evidence="4 5" key="1">
    <citation type="submission" date="2024-04" db="EMBL/GenBank/DDBJ databases">
        <authorList>
            <person name="Waldvogel A.-M."/>
            <person name="Schoenle A."/>
        </authorList>
    </citation>
    <scope>NUCLEOTIDE SEQUENCE [LARGE SCALE GENOMIC DNA]</scope>
</reference>
<dbReference type="EMBL" id="OZ035833">
    <property type="protein sequence ID" value="CAL1572757.1"/>
    <property type="molecule type" value="Genomic_DNA"/>
</dbReference>
<name>A0AAV2JAG6_KNICA</name>
<evidence type="ECO:0000313" key="4">
    <source>
        <dbReference type="EMBL" id="CAL1572757.1"/>
    </source>
</evidence>
<feature type="domain" description="Stonustoxin-like helical" evidence="3">
    <location>
        <begin position="290"/>
        <end position="384"/>
    </location>
</feature>
<dbReference type="InterPro" id="IPR040581">
    <property type="entry name" value="Thioredoxin_11"/>
</dbReference>
<dbReference type="PANTHER" id="PTHR31594:SF16">
    <property type="entry name" value="SI:CH211-281L24.3"/>
    <property type="match status" value="1"/>
</dbReference>
<dbReference type="Pfam" id="PF18078">
    <property type="entry name" value="Thioredoxin_11"/>
    <property type="match status" value="1"/>
</dbReference>
<dbReference type="Proteomes" id="UP001497482">
    <property type="component" value="Chromosome 11"/>
</dbReference>
<evidence type="ECO:0000313" key="5">
    <source>
        <dbReference type="Proteomes" id="UP001497482"/>
    </source>
</evidence>